<dbReference type="Proteomes" id="UP001162162">
    <property type="component" value="Unassembled WGS sequence"/>
</dbReference>
<dbReference type="GO" id="GO:0046923">
    <property type="term" value="F:ER retention sequence binding"/>
    <property type="evidence" value="ECO:0007669"/>
    <property type="project" value="InterPro"/>
</dbReference>
<dbReference type="Pfam" id="PF00810">
    <property type="entry name" value="ER_lumen_recept"/>
    <property type="match status" value="1"/>
</dbReference>
<keyword evidence="9 11" id="KW-0472">Membrane</keyword>
<evidence type="ECO:0000256" key="2">
    <source>
        <dbReference type="ARBA" id="ARBA00010120"/>
    </source>
</evidence>
<protein>
    <submittedName>
        <fullName evidence="12">Uncharacterized protein</fullName>
    </submittedName>
</protein>
<dbReference type="InterPro" id="IPR000133">
    <property type="entry name" value="ER_ret_rcpt"/>
</dbReference>
<keyword evidence="4 11" id="KW-0812">Transmembrane</keyword>
<keyword evidence="3" id="KW-0813">Transport</keyword>
<evidence type="ECO:0000256" key="3">
    <source>
        <dbReference type="ARBA" id="ARBA00022448"/>
    </source>
</evidence>
<evidence type="ECO:0000256" key="10">
    <source>
        <dbReference type="ARBA" id="ARBA00023170"/>
    </source>
</evidence>
<comment type="caution">
    <text evidence="12">The sequence shown here is derived from an EMBL/GenBank/DDBJ whole genome shotgun (WGS) entry which is preliminary data.</text>
</comment>
<proteinExistence type="inferred from homology"/>
<reference evidence="12" key="1">
    <citation type="journal article" date="2023" name="Insect Mol. Biol.">
        <title>Genome sequencing provides insights into the evolution of gene families encoding plant cell wall-degrading enzymes in longhorned beetles.</title>
        <authorList>
            <person name="Shin N.R."/>
            <person name="Okamura Y."/>
            <person name="Kirsch R."/>
            <person name="Pauchet Y."/>
        </authorList>
    </citation>
    <scope>NUCLEOTIDE SEQUENCE</scope>
    <source>
        <strain evidence="12">AMC_N1</strain>
    </source>
</reference>
<evidence type="ECO:0000256" key="11">
    <source>
        <dbReference type="SAM" id="Phobius"/>
    </source>
</evidence>
<name>A0AAV8XTR4_9CUCU</name>
<evidence type="ECO:0000256" key="6">
    <source>
        <dbReference type="ARBA" id="ARBA00022892"/>
    </source>
</evidence>
<organism evidence="12 13">
    <name type="scientific">Aromia moschata</name>
    <dbReference type="NCBI Taxonomy" id="1265417"/>
    <lineage>
        <taxon>Eukaryota</taxon>
        <taxon>Metazoa</taxon>
        <taxon>Ecdysozoa</taxon>
        <taxon>Arthropoda</taxon>
        <taxon>Hexapoda</taxon>
        <taxon>Insecta</taxon>
        <taxon>Pterygota</taxon>
        <taxon>Neoptera</taxon>
        <taxon>Endopterygota</taxon>
        <taxon>Coleoptera</taxon>
        <taxon>Polyphaga</taxon>
        <taxon>Cucujiformia</taxon>
        <taxon>Chrysomeloidea</taxon>
        <taxon>Cerambycidae</taxon>
        <taxon>Cerambycinae</taxon>
        <taxon>Callichromatini</taxon>
        <taxon>Aromia</taxon>
    </lineage>
</organism>
<evidence type="ECO:0000313" key="12">
    <source>
        <dbReference type="EMBL" id="KAJ8942019.1"/>
    </source>
</evidence>
<dbReference type="GO" id="GO:0005789">
    <property type="term" value="C:endoplasmic reticulum membrane"/>
    <property type="evidence" value="ECO:0007669"/>
    <property type="project" value="UniProtKB-SubCell"/>
</dbReference>
<evidence type="ECO:0000313" key="13">
    <source>
        <dbReference type="Proteomes" id="UP001162162"/>
    </source>
</evidence>
<evidence type="ECO:0000256" key="5">
    <source>
        <dbReference type="ARBA" id="ARBA00022824"/>
    </source>
</evidence>
<dbReference type="GO" id="GO:0015031">
    <property type="term" value="P:protein transport"/>
    <property type="evidence" value="ECO:0007669"/>
    <property type="project" value="UniProtKB-KW"/>
</dbReference>
<dbReference type="EMBL" id="JAPWTK010000346">
    <property type="protein sequence ID" value="KAJ8942019.1"/>
    <property type="molecule type" value="Genomic_DNA"/>
</dbReference>
<dbReference type="GO" id="GO:0006621">
    <property type="term" value="P:protein retention in ER lumen"/>
    <property type="evidence" value="ECO:0007669"/>
    <property type="project" value="InterPro"/>
</dbReference>
<gene>
    <name evidence="12" type="ORF">NQ318_002773</name>
</gene>
<sequence>MTLSFVLTVWNAYITSDCIPIQVTVFFGMYLECMAIIPQFYMTIAERKVKKGMVRFPMALALYKFMYFVQSFIPFNSKDDTIEACFAFTYLTFFLLYSIVFYCVGIDVTEIEDKPPEYKLSLIEDSDHILKLNSGETEGCAQNEKI</sequence>
<keyword evidence="13" id="KW-1185">Reference proteome</keyword>
<dbReference type="AlphaFoldDB" id="A0AAV8XTR4"/>
<feature type="transmembrane region" description="Helical" evidence="11">
    <location>
        <begin position="81"/>
        <end position="104"/>
    </location>
</feature>
<evidence type="ECO:0000256" key="4">
    <source>
        <dbReference type="ARBA" id="ARBA00022692"/>
    </source>
</evidence>
<dbReference type="GO" id="GO:0016192">
    <property type="term" value="P:vesicle-mediated transport"/>
    <property type="evidence" value="ECO:0007669"/>
    <property type="project" value="UniProtKB-KW"/>
</dbReference>
<comment type="subcellular location">
    <subcellularLocation>
        <location evidence="1">Endoplasmic reticulum membrane</location>
        <topology evidence="1">Multi-pass membrane protein</topology>
    </subcellularLocation>
</comment>
<comment type="similarity">
    <text evidence="2">Belongs to the ERD2 family.</text>
</comment>
<feature type="transmembrane region" description="Helical" evidence="11">
    <location>
        <begin position="20"/>
        <end position="44"/>
    </location>
</feature>
<keyword evidence="6" id="KW-0931">ER-Golgi transport</keyword>
<accession>A0AAV8XTR4</accession>
<feature type="transmembrane region" description="Helical" evidence="11">
    <location>
        <begin position="56"/>
        <end position="75"/>
    </location>
</feature>
<evidence type="ECO:0000256" key="9">
    <source>
        <dbReference type="ARBA" id="ARBA00023136"/>
    </source>
</evidence>
<keyword evidence="5" id="KW-0256">Endoplasmic reticulum</keyword>
<keyword evidence="10" id="KW-0675">Receptor</keyword>
<evidence type="ECO:0000256" key="1">
    <source>
        <dbReference type="ARBA" id="ARBA00004477"/>
    </source>
</evidence>
<evidence type="ECO:0000256" key="8">
    <source>
        <dbReference type="ARBA" id="ARBA00022989"/>
    </source>
</evidence>
<keyword evidence="8 11" id="KW-1133">Transmembrane helix</keyword>
<evidence type="ECO:0000256" key="7">
    <source>
        <dbReference type="ARBA" id="ARBA00022927"/>
    </source>
</evidence>
<keyword evidence="7" id="KW-0653">Protein transport</keyword>